<feature type="transmembrane region" description="Helical" evidence="10">
    <location>
        <begin position="229"/>
        <end position="252"/>
    </location>
</feature>
<dbReference type="PANTHER" id="PTHR43057:SF1">
    <property type="entry name" value="ARSENICAL-RESISTANCE PROTEIN 3"/>
    <property type="match status" value="1"/>
</dbReference>
<feature type="transmembrane region" description="Helical" evidence="10">
    <location>
        <begin position="199"/>
        <end position="217"/>
    </location>
</feature>
<feature type="transmembrane region" description="Helical" evidence="10">
    <location>
        <begin position="264"/>
        <end position="285"/>
    </location>
</feature>
<organism evidence="11 12">
    <name type="scientific">Anaeromyxobacter dehalogenans (strain 2CP-C)</name>
    <dbReference type="NCBI Taxonomy" id="290397"/>
    <lineage>
        <taxon>Bacteria</taxon>
        <taxon>Pseudomonadati</taxon>
        <taxon>Myxococcota</taxon>
        <taxon>Myxococcia</taxon>
        <taxon>Myxococcales</taxon>
        <taxon>Cystobacterineae</taxon>
        <taxon>Anaeromyxobacteraceae</taxon>
        <taxon>Anaeromyxobacter</taxon>
    </lineage>
</organism>
<feature type="transmembrane region" description="Helical" evidence="10">
    <location>
        <begin position="25"/>
        <end position="47"/>
    </location>
</feature>
<evidence type="ECO:0000256" key="7">
    <source>
        <dbReference type="ARBA" id="ARBA00022989"/>
    </source>
</evidence>
<keyword evidence="7 9" id="KW-1133">Transmembrane helix</keyword>
<feature type="transmembrane region" description="Helical" evidence="10">
    <location>
        <begin position="152"/>
        <end position="174"/>
    </location>
</feature>
<comment type="subcellular location">
    <subcellularLocation>
        <location evidence="1 9">Cell membrane</location>
        <topology evidence="1 9">Multi-pass membrane protein</topology>
    </subcellularLocation>
</comment>
<evidence type="ECO:0000256" key="8">
    <source>
        <dbReference type="ARBA" id="ARBA00023136"/>
    </source>
</evidence>
<keyword evidence="4 9" id="KW-1003">Cell membrane</keyword>
<feature type="transmembrane region" description="Helical" evidence="10">
    <location>
        <begin position="53"/>
        <end position="71"/>
    </location>
</feature>
<dbReference type="GO" id="GO:0015297">
    <property type="term" value="F:antiporter activity"/>
    <property type="evidence" value="ECO:0007669"/>
    <property type="project" value="UniProtKB-UniRule"/>
</dbReference>
<protein>
    <submittedName>
        <fullName evidence="11">Arsenical-resistance protein</fullName>
    </submittedName>
</protein>
<dbReference type="HOGENOM" id="CLU_022869_0_0_7"/>
<dbReference type="InterPro" id="IPR038770">
    <property type="entry name" value="Na+/solute_symporter_sf"/>
</dbReference>
<comment type="similarity">
    <text evidence="2 9">Belongs to the arsenical resistance-3 (ACR3) (TC 2.A.59) family.</text>
</comment>
<keyword evidence="3 9" id="KW-0813">Transport</keyword>
<evidence type="ECO:0000256" key="4">
    <source>
        <dbReference type="ARBA" id="ARBA00022475"/>
    </source>
</evidence>
<evidence type="ECO:0000256" key="6">
    <source>
        <dbReference type="ARBA" id="ARBA00022849"/>
    </source>
</evidence>
<dbReference type="FunFam" id="1.20.1530.20:FF:000009">
    <property type="entry name" value="Arsenite transporter, ACR3 family"/>
    <property type="match status" value="1"/>
</dbReference>
<dbReference type="GO" id="GO:0005886">
    <property type="term" value="C:plasma membrane"/>
    <property type="evidence" value="ECO:0007669"/>
    <property type="project" value="UniProtKB-SubCell"/>
</dbReference>
<dbReference type="eggNOG" id="COG0798">
    <property type="taxonomic scope" value="Bacteria"/>
</dbReference>
<keyword evidence="8 9" id="KW-0472">Membrane</keyword>
<evidence type="ECO:0000256" key="1">
    <source>
        <dbReference type="ARBA" id="ARBA00004651"/>
    </source>
</evidence>
<evidence type="ECO:0000256" key="9">
    <source>
        <dbReference type="PIRNR" id="PIRNR005508"/>
    </source>
</evidence>
<gene>
    <name evidence="11" type="ordered locus">Adeh_1023</name>
</gene>
<dbReference type="EMBL" id="CP000251">
    <property type="protein sequence ID" value="ABC80798.1"/>
    <property type="molecule type" value="Genomic_DNA"/>
</dbReference>
<dbReference type="AlphaFoldDB" id="Q2IPR6"/>
<keyword evidence="5 9" id="KW-0812">Transmembrane</keyword>
<dbReference type="NCBIfam" id="TIGR00832">
    <property type="entry name" value="acr3"/>
    <property type="match status" value="1"/>
</dbReference>
<evidence type="ECO:0000256" key="5">
    <source>
        <dbReference type="ARBA" id="ARBA00022692"/>
    </source>
</evidence>
<dbReference type="Pfam" id="PF01758">
    <property type="entry name" value="SBF"/>
    <property type="match status" value="1"/>
</dbReference>
<evidence type="ECO:0000256" key="3">
    <source>
        <dbReference type="ARBA" id="ARBA00022448"/>
    </source>
</evidence>
<dbReference type="GO" id="GO:0015104">
    <property type="term" value="F:antimonite transmembrane transporter activity"/>
    <property type="evidence" value="ECO:0007669"/>
    <property type="project" value="TreeGrafter"/>
</dbReference>
<accession>Q2IPR6</accession>
<feature type="transmembrane region" description="Helical" evidence="10">
    <location>
        <begin position="91"/>
        <end position="115"/>
    </location>
</feature>
<dbReference type="RefSeq" id="WP_011420081.1">
    <property type="nucleotide sequence ID" value="NC_007760.1"/>
</dbReference>
<evidence type="ECO:0000313" key="11">
    <source>
        <dbReference type="EMBL" id="ABC80798.1"/>
    </source>
</evidence>
<dbReference type="KEGG" id="ade:Adeh_1023"/>
<dbReference type="PIRSF" id="PIRSF005508">
    <property type="entry name" value="Acr3"/>
    <property type="match status" value="1"/>
</dbReference>
<dbReference type="GO" id="GO:0046685">
    <property type="term" value="P:response to arsenic-containing substance"/>
    <property type="evidence" value="ECO:0007669"/>
    <property type="project" value="UniProtKB-KW"/>
</dbReference>
<dbReference type="Gene3D" id="1.20.1530.20">
    <property type="match status" value="1"/>
</dbReference>
<dbReference type="GO" id="GO:0015105">
    <property type="term" value="F:arsenite transmembrane transporter activity"/>
    <property type="evidence" value="ECO:0007669"/>
    <property type="project" value="TreeGrafter"/>
</dbReference>
<feature type="transmembrane region" description="Helical" evidence="10">
    <location>
        <begin position="121"/>
        <end position="140"/>
    </location>
</feature>
<sequence length="381" mass="41373">MADALPSAPAPASVARRLSFLDRYLTVWIFLAMGAGILLGWAVPGVVPALDRMSVGTTSIPIAVGLILMMYPPLAKVRYEELPRVFRNGKVLALSLVQNWIVGPVLMFALAVIFLRDRPEYMVGLILIGLARCIAMVIVWNDLAKGDTEYCAGLVAFNSIFQVLFFSVYAWVFITVLPGWLGLRGAEVHITIGEIARSVFVYLGIPFLAGMASRFGLRALKGEAWYRRVFIPRISPITLVALLFTIVVMFSLKGETIVQVPFDVVRIAIPLLVYFLLMFFVSFWMSRKVGASYGQTATLSFTAASNNFELAIAVAVATFGMAHGAAFAAVIGPLVEVPVLIGLVNVALRLRDRWFPGEAGEIARVANCAVAVDGPAAGRGR</sequence>
<dbReference type="Proteomes" id="UP000001935">
    <property type="component" value="Chromosome"/>
</dbReference>
<evidence type="ECO:0000256" key="2">
    <source>
        <dbReference type="ARBA" id="ARBA00010110"/>
    </source>
</evidence>
<evidence type="ECO:0000256" key="10">
    <source>
        <dbReference type="SAM" id="Phobius"/>
    </source>
</evidence>
<dbReference type="InterPro" id="IPR002657">
    <property type="entry name" value="BilAc:Na_symport/Acr3"/>
</dbReference>
<keyword evidence="6" id="KW-0059">Arsenical resistance</keyword>
<name>Q2IPR6_ANADE</name>
<dbReference type="PANTHER" id="PTHR43057">
    <property type="entry name" value="ARSENITE EFFLUX TRANSPORTER"/>
    <property type="match status" value="1"/>
</dbReference>
<dbReference type="InterPro" id="IPR004706">
    <property type="entry name" value="Arsenical-R_Acr3"/>
</dbReference>
<reference evidence="11 12" key="1">
    <citation type="submission" date="2006-01" db="EMBL/GenBank/DDBJ databases">
        <title>Complete sequence of Anaeromyxobacter dehalogenans 2CP-C.</title>
        <authorList>
            <consortium name="US DOE Joint Genome Institute"/>
            <person name="Copeland A."/>
            <person name="Lucas S."/>
            <person name="Lapidus A."/>
            <person name="Barry K."/>
            <person name="Detter J.C."/>
            <person name="Glavina T."/>
            <person name="Hammon N."/>
            <person name="Israni S."/>
            <person name="Pitluck S."/>
            <person name="Brettin T."/>
            <person name="Bruce D."/>
            <person name="Han C."/>
            <person name="Tapia R."/>
            <person name="Gilna P."/>
            <person name="Kiss H."/>
            <person name="Schmutz J."/>
            <person name="Larimer F."/>
            <person name="Land M."/>
            <person name="Kyrpides N."/>
            <person name="Anderson I."/>
            <person name="Sanford R.A."/>
            <person name="Ritalahti K.M."/>
            <person name="Thomas H.S."/>
            <person name="Kirby J.R."/>
            <person name="Zhulin I.B."/>
            <person name="Loeffler F.E."/>
            <person name="Richardson P."/>
        </authorList>
    </citation>
    <scope>NUCLEOTIDE SEQUENCE [LARGE SCALE GENOMIC DNA]</scope>
    <source>
        <strain evidence="11 12">2CP-C</strain>
    </source>
</reference>
<feature type="transmembrane region" description="Helical" evidence="10">
    <location>
        <begin position="325"/>
        <end position="348"/>
    </location>
</feature>
<dbReference type="OrthoDB" id="5290400at2"/>
<proteinExistence type="inferred from homology"/>
<feature type="transmembrane region" description="Helical" evidence="10">
    <location>
        <begin position="297"/>
        <end position="319"/>
    </location>
</feature>
<evidence type="ECO:0000313" key="12">
    <source>
        <dbReference type="Proteomes" id="UP000001935"/>
    </source>
</evidence>
<dbReference type="STRING" id="290397.Adeh_1023"/>